<dbReference type="STRING" id="47853.TK50_02740"/>
<dbReference type="AlphaFoldDB" id="A0A1C4Z2D6"/>
<feature type="compositionally biased region" description="Pro residues" evidence="1">
    <location>
        <begin position="17"/>
        <end position="30"/>
    </location>
</feature>
<evidence type="ECO:0008006" key="4">
    <source>
        <dbReference type="Google" id="ProtNLM"/>
    </source>
</evidence>
<feature type="region of interest" description="Disordered" evidence="1">
    <location>
        <begin position="79"/>
        <end position="110"/>
    </location>
</feature>
<sequence length="342" mass="35567">MLTRWARRVADSAARPARPPAARPGLPSAPRPGRLLATTHPARLLAAIGVVLALAVAAAPPTATVAAAREGGIECPIGQNDCDVWDDDPGNPGNPGGGNPGDGDGSSGGSGTCQWNGRVIACYDDVLGWFNNGDGCYYKLSQPQPEGTPEGKQWYTATCNGGDLGTQHEVLLDAPPPGYGTPPDPEELARRALASISLLPPRATVAPRKSIGPGLVGLPVWMWASPGENYFGTLRASASDRGLSVSITAKVDDIVWDMGNGEKVTCHGPGTPYDPQGPKAGGPSPDCGYDGGYAKAGTYRIFATTHWTVHWTATNGVSGEIPQTRTSGTVQIQIDELQVVTR</sequence>
<dbReference type="EMBL" id="FMCT01000007">
    <property type="protein sequence ID" value="SCF27074.1"/>
    <property type="molecule type" value="Genomic_DNA"/>
</dbReference>
<reference evidence="3" key="1">
    <citation type="submission" date="2016-06" db="EMBL/GenBank/DDBJ databases">
        <authorList>
            <person name="Varghese N."/>
            <person name="Submissions Spin"/>
        </authorList>
    </citation>
    <scope>NUCLEOTIDE SEQUENCE [LARGE SCALE GENOMIC DNA]</scope>
    <source>
        <strain evidence="3">DSM 43168</strain>
    </source>
</reference>
<keyword evidence="3" id="KW-1185">Reference proteome</keyword>
<evidence type="ECO:0000256" key="1">
    <source>
        <dbReference type="SAM" id="MobiDB-lite"/>
    </source>
</evidence>
<accession>A0A1C4Z2D6</accession>
<protein>
    <recommendedName>
        <fullName evidence="4">ATP/GTP-binding protein</fullName>
    </recommendedName>
</protein>
<feature type="compositionally biased region" description="Gly residues" evidence="1">
    <location>
        <begin position="93"/>
        <end position="110"/>
    </location>
</feature>
<proteinExistence type="predicted"/>
<name>A0A1C4Z2D6_9ACTN</name>
<evidence type="ECO:0000313" key="2">
    <source>
        <dbReference type="EMBL" id="SCF27074.1"/>
    </source>
</evidence>
<evidence type="ECO:0000313" key="3">
    <source>
        <dbReference type="Proteomes" id="UP000183585"/>
    </source>
</evidence>
<organism evidence="2 3">
    <name type="scientific">Micromonospora carbonacea</name>
    <dbReference type="NCBI Taxonomy" id="47853"/>
    <lineage>
        <taxon>Bacteria</taxon>
        <taxon>Bacillati</taxon>
        <taxon>Actinomycetota</taxon>
        <taxon>Actinomycetes</taxon>
        <taxon>Micromonosporales</taxon>
        <taxon>Micromonosporaceae</taxon>
        <taxon>Micromonospora</taxon>
    </lineage>
</organism>
<feature type="region of interest" description="Disordered" evidence="1">
    <location>
        <begin position="1"/>
        <end position="35"/>
    </location>
</feature>
<gene>
    <name evidence="2" type="ORF">GA0070563_107184</name>
</gene>
<dbReference type="Proteomes" id="UP000183585">
    <property type="component" value="Unassembled WGS sequence"/>
</dbReference>